<proteinExistence type="predicted"/>
<evidence type="ECO:0000313" key="3">
    <source>
        <dbReference type="Proteomes" id="UP001523216"/>
    </source>
</evidence>
<dbReference type="Proteomes" id="UP001523216">
    <property type="component" value="Unassembled WGS sequence"/>
</dbReference>
<protein>
    <submittedName>
        <fullName evidence="2">Acyl-CoA carboxylase subunit epsilon</fullName>
    </submittedName>
</protein>
<feature type="region of interest" description="Disordered" evidence="1">
    <location>
        <begin position="33"/>
        <end position="65"/>
    </location>
</feature>
<evidence type="ECO:0000313" key="2">
    <source>
        <dbReference type="EMBL" id="MCM4084009.1"/>
    </source>
</evidence>
<dbReference type="InterPro" id="IPR032716">
    <property type="entry name" value="ACC_epsilon"/>
</dbReference>
<dbReference type="Pfam" id="PF13822">
    <property type="entry name" value="ACC_epsilon"/>
    <property type="match status" value="1"/>
</dbReference>
<reference evidence="2 3" key="1">
    <citation type="submission" date="2022-06" db="EMBL/GenBank/DDBJ databases">
        <title>Actinoplanes abujensis sp. nov., isolated from Nigerian arid soil.</title>
        <authorList>
            <person name="Ding P."/>
        </authorList>
    </citation>
    <scope>NUCLEOTIDE SEQUENCE [LARGE SCALE GENOMIC DNA]</scope>
    <source>
        <strain evidence="3">TRM88002</strain>
    </source>
</reference>
<feature type="compositionally biased region" description="Polar residues" evidence="1">
    <location>
        <begin position="40"/>
        <end position="65"/>
    </location>
</feature>
<comment type="caution">
    <text evidence="2">The sequence shown here is derived from an EMBL/GenBank/DDBJ whole genome shotgun (WGS) entry which is preliminary data.</text>
</comment>
<sequence>MNTEPLVSVVRGKPTDIELAALVTVLVAASSEVDAEPAQTPVSHWSRSARPSMTPHSWKTSALPR</sequence>
<name>A0ABT0YD94_9ACTN</name>
<dbReference type="EMBL" id="JAMQOL010000069">
    <property type="protein sequence ID" value="MCM4084009.1"/>
    <property type="molecule type" value="Genomic_DNA"/>
</dbReference>
<dbReference type="RefSeq" id="WP_251803773.1">
    <property type="nucleotide sequence ID" value="NZ_JAMQOL010000069.1"/>
</dbReference>
<gene>
    <name evidence="2" type="ORF">LXN57_41350</name>
</gene>
<keyword evidence="3" id="KW-1185">Reference proteome</keyword>
<accession>A0ABT0YD94</accession>
<evidence type="ECO:0000256" key="1">
    <source>
        <dbReference type="SAM" id="MobiDB-lite"/>
    </source>
</evidence>
<organism evidence="2 3">
    <name type="scientific">Paractinoplanes hotanensis</name>
    <dbReference type="NCBI Taxonomy" id="2906497"/>
    <lineage>
        <taxon>Bacteria</taxon>
        <taxon>Bacillati</taxon>
        <taxon>Actinomycetota</taxon>
        <taxon>Actinomycetes</taxon>
        <taxon>Micromonosporales</taxon>
        <taxon>Micromonosporaceae</taxon>
        <taxon>Paractinoplanes</taxon>
    </lineage>
</organism>